<name>A0A7S2XNF5_9STRA</name>
<protein>
    <submittedName>
        <fullName evidence="1">Uncharacterized protein</fullName>
    </submittedName>
</protein>
<proteinExistence type="predicted"/>
<gene>
    <name evidence="1" type="ORF">ASEP1449_LOCUS10613</name>
</gene>
<dbReference type="EMBL" id="HBHQ01015878">
    <property type="protein sequence ID" value="CAD9818781.1"/>
    <property type="molecule type" value="Transcribed_RNA"/>
</dbReference>
<organism evidence="1">
    <name type="scientific">Attheya septentrionalis</name>
    <dbReference type="NCBI Taxonomy" id="420275"/>
    <lineage>
        <taxon>Eukaryota</taxon>
        <taxon>Sar</taxon>
        <taxon>Stramenopiles</taxon>
        <taxon>Ochrophyta</taxon>
        <taxon>Bacillariophyta</taxon>
        <taxon>Coscinodiscophyceae</taxon>
        <taxon>Chaetocerotophycidae</taxon>
        <taxon>Chaetocerotales</taxon>
        <taxon>Attheyaceae</taxon>
        <taxon>Attheya</taxon>
    </lineage>
</organism>
<sequence>MASVSKVKALVYGAIVSLVLSGDHFVDSFQSKSLSTTRKLTSLNEYVPSGFTKESYRKFKDAEKKKAAKQNLGGVGPRGFKSRSMQSFQEAMERGEASHLMPVFNAKDRIRKGELKAEDIPYMQRGGSWDNSDVKGAKKKNWLKSDKDYSGGGFRREQSVSIFGYGEGLDWSGTKAKKGPGEAAVTAGKFKKGYKAPNVKNMKVKKDDDKPKKTFFGMF</sequence>
<reference evidence="1" key="1">
    <citation type="submission" date="2021-01" db="EMBL/GenBank/DDBJ databases">
        <authorList>
            <person name="Corre E."/>
            <person name="Pelletier E."/>
            <person name="Niang G."/>
            <person name="Scheremetjew M."/>
            <person name="Finn R."/>
            <person name="Kale V."/>
            <person name="Holt S."/>
            <person name="Cochrane G."/>
            <person name="Meng A."/>
            <person name="Brown T."/>
            <person name="Cohen L."/>
        </authorList>
    </citation>
    <scope>NUCLEOTIDE SEQUENCE</scope>
    <source>
        <strain evidence="1">CCMP2084</strain>
    </source>
</reference>
<evidence type="ECO:0000313" key="1">
    <source>
        <dbReference type="EMBL" id="CAD9818781.1"/>
    </source>
</evidence>
<dbReference type="AlphaFoldDB" id="A0A7S2XNF5"/>
<accession>A0A7S2XNF5</accession>